<dbReference type="InterPro" id="IPR042070">
    <property type="entry name" value="PucR_C-HTH_sf"/>
</dbReference>
<evidence type="ECO:0000259" key="3">
    <source>
        <dbReference type="Pfam" id="PF17853"/>
    </source>
</evidence>
<sequence length="394" mass="41298">MDPARTALSVETVRRLEAASSAFGSAIAARMEGSLPWYRALPPSERSWVSLVAQAGFASFMRWLQDPSVAVVPGADVFGTAPRELTRAVTLEQTVELVRTAIDACEEGVDAVVTGEDLPRVREALLRYSREVAFGAAGVYARAAETRGAWDARLEALVVDAVLRGDPEETIGSRASALGWHLDAAATVVAGSAGDVDGVVPRVRRVVRGAGGDCLVGVQGERLVVVLGAVADPLEVAAALAESAFGPGPVVVGPQVPALPLAGRSARAALAGVVAARAWPGAPRPVLADDLLPERALSGDVAARRALVDRVHRPLAAAQGALLETLTSYLEHGASLEGCARALFVHPNTVRYRLRRVSEVCGWNPVVPRERFVLQLALLLGRLAAPSSPRSNTP</sequence>
<dbReference type="InterPro" id="IPR041522">
    <property type="entry name" value="CdaR_GGDEF"/>
</dbReference>
<proteinExistence type="inferred from homology"/>
<dbReference type="Proteomes" id="UP000239485">
    <property type="component" value="Unassembled WGS sequence"/>
</dbReference>
<dbReference type="InterPro" id="IPR025736">
    <property type="entry name" value="PucR_C-HTH_dom"/>
</dbReference>
<dbReference type="InterPro" id="IPR051448">
    <property type="entry name" value="CdaR-like_regulators"/>
</dbReference>
<dbReference type="EMBL" id="PTJD01000006">
    <property type="protein sequence ID" value="PPK95396.1"/>
    <property type="molecule type" value="Genomic_DNA"/>
</dbReference>
<evidence type="ECO:0000256" key="1">
    <source>
        <dbReference type="ARBA" id="ARBA00006754"/>
    </source>
</evidence>
<name>A0A2S6IML6_9ACTN</name>
<dbReference type="Gene3D" id="1.10.10.2840">
    <property type="entry name" value="PucR C-terminal helix-turn-helix domain"/>
    <property type="match status" value="1"/>
</dbReference>
<accession>A0A2S6IML6</accession>
<dbReference type="PANTHER" id="PTHR33744">
    <property type="entry name" value="CARBOHYDRATE DIACID REGULATOR"/>
    <property type="match status" value="1"/>
</dbReference>
<gene>
    <name evidence="4" type="ORF">CLV92_106219</name>
</gene>
<evidence type="ECO:0000313" key="5">
    <source>
        <dbReference type="Proteomes" id="UP000239485"/>
    </source>
</evidence>
<keyword evidence="5" id="KW-1185">Reference proteome</keyword>
<feature type="domain" description="CdaR GGDEF-like" evidence="3">
    <location>
        <begin position="165"/>
        <end position="271"/>
    </location>
</feature>
<evidence type="ECO:0000259" key="2">
    <source>
        <dbReference type="Pfam" id="PF13556"/>
    </source>
</evidence>
<comment type="caution">
    <text evidence="4">The sequence shown here is derived from an EMBL/GenBank/DDBJ whole genome shotgun (WGS) entry which is preliminary data.</text>
</comment>
<dbReference type="AlphaFoldDB" id="A0A2S6IML6"/>
<feature type="domain" description="PucR C-terminal helix-turn-helix" evidence="2">
    <location>
        <begin position="322"/>
        <end position="379"/>
    </location>
</feature>
<comment type="similarity">
    <text evidence="1">Belongs to the CdaR family.</text>
</comment>
<organism evidence="4 5">
    <name type="scientific">Kineococcus xinjiangensis</name>
    <dbReference type="NCBI Taxonomy" id="512762"/>
    <lineage>
        <taxon>Bacteria</taxon>
        <taxon>Bacillati</taxon>
        <taxon>Actinomycetota</taxon>
        <taxon>Actinomycetes</taxon>
        <taxon>Kineosporiales</taxon>
        <taxon>Kineosporiaceae</taxon>
        <taxon>Kineococcus</taxon>
    </lineage>
</organism>
<evidence type="ECO:0000313" key="4">
    <source>
        <dbReference type="EMBL" id="PPK95396.1"/>
    </source>
</evidence>
<reference evidence="4 5" key="1">
    <citation type="submission" date="2018-02" db="EMBL/GenBank/DDBJ databases">
        <title>Genomic Encyclopedia of Archaeal and Bacterial Type Strains, Phase II (KMG-II): from individual species to whole genera.</title>
        <authorList>
            <person name="Goeker M."/>
        </authorList>
    </citation>
    <scope>NUCLEOTIDE SEQUENCE [LARGE SCALE GENOMIC DNA]</scope>
    <source>
        <strain evidence="4 5">DSM 22857</strain>
    </source>
</reference>
<dbReference type="Pfam" id="PF17853">
    <property type="entry name" value="GGDEF_2"/>
    <property type="match status" value="1"/>
</dbReference>
<dbReference type="RefSeq" id="WP_245886684.1">
    <property type="nucleotide sequence ID" value="NZ_PTJD01000006.1"/>
</dbReference>
<dbReference type="PANTHER" id="PTHR33744:SF7">
    <property type="entry name" value="PUCR FAMILY TRANSCRIPTIONAL REGULATOR"/>
    <property type="match status" value="1"/>
</dbReference>
<protein>
    <submittedName>
        <fullName evidence="4">PucR-like helix-turn-helix protein</fullName>
    </submittedName>
</protein>
<dbReference type="Pfam" id="PF13556">
    <property type="entry name" value="HTH_30"/>
    <property type="match status" value="1"/>
</dbReference>